<dbReference type="HAMAP" id="MF_01865">
    <property type="entry name" value="MTTase_RimO"/>
    <property type="match status" value="1"/>
</dbReference>
<name>A0A323UME2_RHOPL</name>
<dbReference type="NCBIfam" id="TIGR00089">
    <property type="entry name" value="MiaB/RimO family radical SAM methylthiotransferase"/>
    <property type="match status" value="1"/>
</dbReference>
<dbReference type="Gene3D" id="3.40.50.12160">
    <property type="entry name" value="Methylthiotransferase, N-terminal domain"/>
    <property type="match status" value="1"/>
</dbReference>
<dbReference type="Proteomes" id="UP000248134">
    <property type="component" value="Unassembled WGS sequence"/>
</dbReference>
<dbReference type="SFLD" id="SFLDG01082">
    <property type="entry name" value="B12-binding_domain_containing"/>
    <property type="match status" value="1"/>
</dbReference>
<dbReference type="PANTHER" id="PTHR43837:SF1">
    <property type="entry name" value="RIBOSOMAL PROTEIN US12 METHYLTHIOTRANSFERASE RIMO"/>
    <property type="match status" value="1"/>
</dbReference>
<organism evidence="12 13">
    <name type="scientific">Rhodopseudomonas palustris</name>
    <dbReference type="NCBI Taxonomy" id="1076"/>
    <lineage>
        <taxon>Bacteria</taxon>
        <taxon>Pseudomonadati</taxon>
        <taxon>Pseudomonadota</taxon>
        <taxon>Alphaproteobacteria</taxon>
        <taxon>Hyphomicrobiales</taxon>
        <taxon>Nitrobacteraceae</taxon>
        <taxon>Rhodopseudomonas</taxon>
    </lineage>
</organism>
<dbReference type="CDD" id="cd01335">
    <property type="entry name" value="Radical_SAM"/>
    <property type="match status" value="1"/>
</dbReference>
<dbReference type="PROSITE" id="PS51449">
    <property type="entry name" value="MTTASE_N"/>
    <property type="match status" value="1"/>
</dbReference>
<dbReference type="InterPro" id="IPR006638">
    <property type="entry name" value="Elp3/MiaA/NifB-like_rSAM"/>
</dbReference>
<keyword evidence="2 8" id="KW-0963">Cytoplasm</keyword>
<feature type="binding site" evidence="8">
    <location>
        <position position="148"/>
    </location>
    <ligand>
        <name>[4Fe-4S] cluster</name>
        <dbReference type="ChEBI" id="CHEBI:49883"/>
        <label>2</label>
        <note>4Fe-4S-S-AdoMet</note>
    </ligand>
</feature>
<dbReference type="Pfam" id="PF00919">
    <property type="entry name" value="UPF0004"/>
    <property type="match status" value="1"/>
</dbReference>
<dbReference type="GO" id="GO:0103039">
    <property type="term" value="F:protein methylthiotransferase activity"/>
    <property type="evidence" value="ECO:0007669"/>
    <property type="project" value="UniProtKB-EC"/>
</dbReference>
<dbReference type="OrthoDB" id="9805215at2"/>
<evidence type="ECO:0000256" key="8">
    <source>
        <dbReference type="HAMAP-Rule" id="MF_01865"/>
    </source>
</evidence>
<comment type="caution">
    <text evidence="12">The sequence shown here is derived from an EMBL/GenBank/DDBJ whole genome shotgun (WGS) entry which is preliminary data.</text>
</comment>
<keyword evidence="3 8" id="KW-0808">Transferase</keyword>
<keyword evidence="4 8" id="KW-0949">S-adenosyl-L-methionine</keyword>
<sequence length="441" mass="48738">MQQAAAPKISFVSLGCPKALVDSERIITRLRAEGYELARKHDGADLVIVNTCGFLDSAKQESLAAIGEAMATNGKVIVTGCMGAEPEQIEAAYPGVLSITGPQQYESVLDAVHRARPALHNPHLDLVPPQGIRLTPRHYAYLKISEGCNNRCSFCIIPKLRGDLASRPAADVLREAEKLVAAGVKELLVISQDTSAYGVDLKYAESPWKDRSVRAKFLDLANELGELGAWVRLHYVYPYPHVDEVIGLMADGKVLPYLDIPFQHASPDVLKLMKRPAAQDKTLDRIKRWREICPDLALRSTFIVGFPGETDRDFEFLLDWLDEAEIDRLGAFKYEPVAGAPSNALPDQIADEVKQERWNRLMARQQAISARRLKRKVGTRQQVIIDEIGPTVAKGRSKADAPDIDGAVYLSSRRPLRIGEIVTAKIERADAYDLHGTVAGF</sequence>
<dbReference type="FunFam" id="3.80.30.20:FF:000001">
    <property type="entry name" value="tRNA-2-methylthio-N(6)-dimethylallyladenosine synthase 2"/>
    <property type="match status" value="1"/>
</dbReference>
<dbReference type="InterPro" id="IPR038135">
    <property type="entry name" value="Methylthiotransferase_N_sf"/>
</dbReference>
<dbReference type="SUPFAM" id="SSF102114">
    <property type="entry name" value="Radical SAM enzymes"/>
    <property type="match status" value="1"/>
</dbReference>
<dbReference type="SFLD" id="SFLDG01061">
    <property type="entry name" value="methylthiotransferase"/>
    <property type="match status" value="1"/>
</dbReference>
<proteinExistence type="inferred from homology"/>
<dbReference type="InterPro" id="IPR020612">
    <property type="entry name" value="Methylthiotransferase_CS"/>
</dbReference>
<feature type="binding site" evidence="8">
    <location>
        <position position="52"/>
    </location>
    <ligand>
        <name>[4Fe-4S] cluster</name>
        <dbReference type="ChEBI" id="CHEBI:49883"/>
        <label>1</label>
    </ligand>
</feature>
<evidence type="ECO:0000256" key="7">
    <source>
        <dbReference type="ARBA" id="ARBA00023014"/>
    </source>
</evidence>
<dbReference type="InterPro" id="IPR005840">
    <property type="entry name" value="Ribosomal_uS12_MeSTrfase_RimO"/>
</dbReference>
<dbReference type="InterPro" id="IPR023404">
    <property type="entry name" value="rSAM_horseshoe"/>
</dbReference>
<keyword evidence="1 8" id="KW-0004">4Fe-4S</keyword>
<evidence type="ECO:0000256" key="3">
    <source>
        <dbReference type="ARBA" id="ARBA00022679"/>
    </source>
</evidence>
<dbReference type="GO" id="GO:0006400">
    <property type="term" value="P:tRNA modification"/>
    <property type="evidence" value="ECO:0007669"/>
    <property type="project" value="InterPro"/>
</dbReference>
<evidence type="ECO:0000256" key="1">
    <source>
        <dbReference type="ARBA" id="ARBA00022485"/>
    </source>
</evidence>
<dbReference type="SMART" id="SM00729">
    <property type="entry name" value="Elp3"/>
    <property type="match status" value="1"/>
</dbReference>
<dbReference type="Pfam" id="PF04055">
    <property type="entry name" value="Radical_SAM"/>
    <property type="match status" value="1"/>
</dbReference>
<evidence type="ECO:0000256" key="6">
    <source>
        <dbReference type="ARBA" id="ARBA00023004"/>
    </source>
</evidence>
<dbReference type="FunFam" id="3.40.50.12160:FF:000002">
    <property type="entry name" value="Ribosomal protein S12 methylthiotransferase RimO"/>
    <property type="match status" value="1"/>
</dbReference>
<dbReference type="Gene3D" id="3.80.30.20">
    <property type="entry name" value="tm_1862 like domain"/>
    <property type="match status" value="1"/>
</dbReference>
<feature type="domain" description="Radical SAM core" evidence="11">
    <location>
        <begin position="134"/>
        <end position="371"/>
    </location>
</feature>
<feature type="domain" description="MTTase N-terminal" evidence="10">
    <location>
        <begin position="7"/>
        <end position="117"/>
    </location>
</feature>
<dbReference type="InterPro" id="IPR002792">
    <property type="entry name" value="TRAM_dom"/>
</dbReference>
<dbReference type="GO" id="GO:0005840">
    <property type="term" value="C:ribosome"/>
    <property type="evidence" value="ECO:0007669"/>
    <property type="project" value="UniProtKB-KW"/>
</dbReference>
<feature type="binding site" evidence="8">
    <location>
        <position position="81"/>
    </location>
    <ligand>
        <name>[4Fe-4S] cluster</name>
        <dbReference type="ChEBI" id="CHEBI:49883"/>
        <label>1</label>
    </ligand>
</feature>
<dbReference type="InterPro" id="IPR005839">
    <property type="entry name" value="Methylthiotransferase"/>
</dbReference>
<dbReference type="PROSITE" id="PS01278">
    <property type="entry name" value="MTTASE_RADICAL"/>
    <property type="match status" value="1"/>
</dbReference>
<dbReference type="SFLD" id="SFLDF00274">
    <property type="entry name" value="ribosomal_protein_S12_methylth"/>
    <property type="match status" value="1"/>
</dbReference>
<dbReference type="InterPro" id="IPR007197">
    <property type="entry name" value="rSAM"/>
</dbReference>
<evidence type="ECO:0000259" key="10">
    <source>
        <dbReference type="PROSITE" id="PS51449"/>
    </source>
</evidence>
<dbReference type="RefSeq" id="WP_110784302.1">
    <property type="nucleotide sequence ID" value="NZ_QKQS01000003.1"/>
</dbReference>
<dbReference type="SFLD" id="SFLDS00029">
    <property type="entry name" value="Radical_SAM"/>
    <property type="match status" value="1"/>
</dbReference>
<keyword evidence="5 8" id="KW-0479">Metal-binding</keyword>
<dbReference type="AlphaFoldDB" id="A0A323UME2"/>
<dbReference type="PROSITE" id="PS51918">
    <property type="entry name" value="RADICAL_SAM"/>
    <property type="match status" value="1"/>
</dbReference>
<dbReference type="Gene3D" id="2.40.50.140">
    <property type="entry name" value="Nucleic acid-binding proteins"/>
    <property type="match status" value="1"/>
</dbReference>
<dbReference type="Pfam" id="PF18693">
    <property type="entry name" value="TRAM_2"/>
    <property type="match status" value="1"/>
</dbReference>
<feature type="binding site" evidence="8">
    <location>
        <position position="155"/>
    </location>
    <ligand>
        <name>[4Fe-4S] cluster</name>
        <dbReference type="ChEBI" id="CHEBI:49883"/>
        <label>2</label>
        <note>4Fe-4S-S-AdoMet</note>
    </ligand>
</feature>
<dbReference type="InterPro" id="IPR012340">
    <property type="entry name" value="NA-bd_OB-fold"/>
</dbReference>
<dbReference type="FunFam" id="2.40.50.140:FF:000060">
    <property type="entry name" value="Ribosomal protein S12 methylthiotransferase RimO"/>
    <property type="match status" value="1"/>
</dbReference>
<dbReference type="PANTHER" id="PTHR43837">
    <property type="entry name" value="RIBOSOMAL PROTEIN S12 METHYLTHIOTRANSFERASE RIMO"/>
    <property type="match status" value="1"/>
</dbReference>
<keyword evidence="7 8" id="KW-0411">Iron-sulfur</keyword>
<keyword evidence="6 8" id="KW-0408">Iron</keyword>
<evidence type="ECO:0000256" key="2">
    <source>
        <dbReference type="ARBA" id="ARBA00022490"/>
    </source>
</evidence>
<evidence type="ECO:0000313" key="12">
    <source>
        <dbReference type="EMBL" id="PZA13805.1"/>
    </source>
</evidence>
<keyword evidence="12" id="KW-0689">Ribosomal protein</keyword>
<comment type="subcellular location">
    <subcellularLocation>
        <location evidence="8">Cytoplasm</location>
    </subcellularLocation>
</comment>
<comment type="cofactor">
    <cofactor evidence="8">
        <name>[4Fe-4S] cluster</name>
        <dbReference type="ChEBI" id="CHEBI:49883"/>
    </cofactor>
    <text evidence="8">Binds 2 [4Fe-4S] clusters. One cluster is coordinated with 3 cysteines and an exchangeable S-adenosyl-L-methionine.</text>
</comment>
<feature type="domain" description="TRAM" evidence="9">
    <location>
        <begin position="374"/>
        <end position="440"/>
    </location>
</feature>
<keyword evidence="12" id="KW-0687">Ribonucleoprotein</keyword>
<comment type="function">
    <text evidence="8">Catalyzes the methylthiolation of an aspartic acid residue of ribosomal protein uS12.</text>
</comment>
<comment type="catalytic activity">
    <reaction evidence="8">
        <text>L-aspartate(89)-[ribosomal protein uS12]-hydrogen + (sulfur carrier)-SH + AH2 + 2 S-adenosyl-L-methionine = 3-methylsulfanyl-L-aspartate(89)-[ribosomal protein uS12]-hydrogen + (sulfur carrier)-H + 5'-deoxyadenosine + L-methionine + A + S-adenosyl-L-homocysteine + 2 H(+)</text>
        <dbReference type="Rhea" id="RHEA:37087"/>
        <dbReference type="Rhea" id="RHEA-COMP:10460"/>
        <dbReference type="Rhea" id="RHEA-COMP:10461"/>
        <dbReference type="Rhea" id="RHEA-COMP:14737"/>
        <dbReference type="Rhea" id="RHEA-COMP:14739"/>
        <dbReference type="ChEBI" id="CHEBI:13193"/>
        <dbReference type="ChEBI" id="CHEBI:15378"/>
        <dbReference type="ChEBI" id="CHEBI:17319"/>
        <dbReference type="ChEBI" id="CHEBI:17499"/>
        <dbReference type="ChEBI" id="CHEBI:29917"/>
        <dbReference type="ChEBI" id="CHEBI:29961"/>
        <dbReference type="ChEBI" id="CHEBI:57844"/>
        <dbReference type="ChEBI" id="CHEBI:57856"/>
        <dbReference type="ChEBI" id="CHEBI:59789"/>
        <dbReference type="ChEBI" id="CHEBI:64428"/>
        <dbReference type="ChEBI" id="CHEBI:73599"/>
        <dbReference type="EC" id="2.8.4.4"/>
    </reaction>
</comment>
<dbReference type="EC" id="2.8.4.4" evidence="8"/>
<comment type="similarity">
    <text evidence="8">Belongs to the methylthiotransferase family. RimO subfamily.</text>
</comment>
<dbReference type="InterPro" id="IPR058240">
    <property type="entry name" value="rSAM_sf"/>
</dbReference>
<reference evidence="12 13" key="1">
    <citation type="submission" date="2018-06" db="EMBL/GenBank/DDBJ databases">
        <title>Draft Whole-Genome Sequence of the purple photosynthetic bacterium Rhodospeudomonas palustris XCP.</title>
        <authorList>
            <person name="Rayyan A."/>
            <person name="Meyer T.E."/>
            <person name="Kyndt J.A."/>
        </authorList>
    </citation>
    <scope>NUCLEOTIDE SEQUENCE [LARGE SCALE GENOMIC DNA]</scope>
    <source>
        <strain evidence="12 13">XCP</strain>
    </source>
</reference>
<feature type="binding site" evidence="8">
    <location>
        <position position="16"/>
    </location>
    <ligand>
        <name>[4Fe-4S] cluster</name>
        <dbReference type="ChEBI" id="CHEBI:49883"/>
        <label>1</label>
    </ligand>
</feature>
<dbReference type="GO" id="GO:0051539">
    <property type="term" value="F:4 iron, 4 sulfur cluster binding"/>
    <property type="evidence" value="ECO:0007669"/>
    <property type="project" value="UniProtKB-UniRule"/>
</dbReference>
<gene>
    <name evidence="8" type="primary">rimO</name>
    <name evidence="12" type="ORF">DNX69_01750</name>
</gene>
<dbReference type="NCBIfam" id="TIGR01125">
    <property type="entry name" value="30S ribosomal protein S12 methylthiotransferase RimO"/>
    <property type="match status" value="1"/>
</dbReference>
<evidence type="ECO:0000259" key="11">
    <source>
        <dbReference type="PROSITE" id="PS51918"/>
    </source>
</evidence>
<evidence type="ECO:0000256" key="5">
    <source>
        <dbReference type="ARBA" id="ARBA00022723"/>
    </source>
</evidence>
<protein>
    <recommendedName>
        <fullName evidence="8">Ribosomal protein uS12 methylthiotransferase RimO</fullName>
        <shortName evidence="8">uS12 MTTase</shortName>
        <shortName evidence="8">uS12 methylthiotransferase</shortName>
        <ecNumber evidence="8">2.8.4.4</ecNumber>
    </recommendedName>
    <alternativeName>
        <fullName evidence="8">Ribosomal protein uS12 (aspartate-C(3))-methylthiotransferase</fullName>
    </alternativeName>
    <alternativeName>
        <fullName evidence="8">Ribosome maturation factor RimO</fullName>
    </alternativeName>
</protein>
<dbReference type="InterPro" id="IPR013848">
    <property type="entry name" value="Methylthiotransferase_N"/>
</dbReference>
<dbReference type="GO" id="GO:0046872">
    <property type="term" value="F:metal ion binding"/>
    <property type="evidence" value="ECO:0007669"/>
    <property type="project" value="UniProtKB-KW"/>
</dbReference>
<dbReference type="GO" id="GO:0005829">
    <property type="term" value="C:cytosol"/>
    <property type="evidence" value="ECO:0007669"/>
    <property type="project" value="TreeGrafter"/>
</dbReference>
<feature type="binding site" evidence="8">
    <location>
        <position position="152"/>
    </location>
    <ligand>
        <name>[4Fe-4S] cluster</name>
        <dbReference type="ChEBI" id="CHEBI:49883"/>
        <label>2</label>
        <note>4Fe-4S-S-AdoMet</note>
    </ligand>
</feature>
<evidence type="ECO:0000313" key="13">
    <source>
        <dbReference type="Proteomes" id="UP000248134"/>
    </source>
</evidence>
<accession>A0A323UME2</accession>
<dbReference type="PROSITE" id="PS50926">
    <property type="entry name" value="TRAM"/>
    <property type="match status" value="1"/>
</dbReference>
<evidence type="ECO:0000259" key="9">
    <source>
        <dbReference type="PROSITE" id="PS50926"/>
    </source>
</evidence>
<evidence type="ECO:0000256" key="4">
    <source>
        <dbReference type="ARBA" id="ARBA00022691"/>
    </source>
</evidence>
<dbReference type="GO" id="GO:0035599">
    <property type="term" value="F:aspartic acid methylthiotransferase activity"/>
    <property type="evidence" value="ECO:0007669"/>
    <property type="project" value="TreeGrafter"/>
</dbReference>
<dbReference type="EMBL" id="QKQS01000003">
    <property type="protein sequence ID" value="PZA13805.1"/>
    <property type="molecule type" value="Genomic_DNA"/>
</dbReference>